<dbReference type="GO" id="GO:0043823">
    <property type="term" value="F:spheroidene monooxygenase activity"/>
    <property type="evidence" value="ECO:0007669"/>
    <property type="project" value="UniProtKB-EC"/>
</dbReference>
<dbReference type="EMBL" id="CADCUG010000117">
    <property type="protein sequence ID" value="CAA9345949.1"/>
    <property type="molecule type" value="Genomic_DNA"/>
</dbReference>
<dbReference type="EC" id="1.14.15.9" evidence="1"/>
<proteinExistence type="predicted"/>
<evidence type="ECO:0000313" key="1">
    <source>
        <dbReference type="EMBL" id="CAA9345949.1"/>
    </source>
</evidence>
<protein>
    <submittedName>
        <fullName evidence="1">Spheroidene monooxygenase</fullName>
        <ecNumber evidence="1">1.14.15.9</ecNumber>
    </submittedName>
</protein>
<dbReference type="InterPro" id="IPR049574">
    <property type="entry name" value="CrtA-like"/>
</dbReference>
<sequence>MVTARPDAASAVDRTPFVTVHLWGVPTSGVAGAVRRMLTHRRQLRRTDGLSFAKLLGTGSGRTFTPGDADPHHWGVLACWSSPAAAAGFEAGPVVRSWDSIATERLRLALRPLSARGTWAGRQPFGQPAARATGPVVAITRARLTTRRTAMFWRAVPPVVADLHAHPGLRLAVGIGEAPVGLQGTLSLWRDDAALTDFAYAGQAHTEVVRRTATAGWYAEELFARFAVDEMDGCYQGRRP</sequence>
<name>A0A6J4LZC1_9ACTN</name>
<keyword evidence="1" id="KW-0560">Oxidoreductase</keyword>
<dbReference type="CDD" id="cd21650">
    <property type="entry name" value="CrtA-like"/>
    <property type="match status" value="1"/>
</dbReference>
<gene>
    <name evidence="1" type="ORF">AVDCRST_MAG29-1882</name>
</gene>
<organism evidence="1">
    <name type="scientific">uncultured Nocardioidaceae bacterium</name>
    <dbReference type="NCBI Taxonomy" id="253824"/>
    <lineage>
        <taxon>Bacteria</taxon>
        <taxon>Bacillati</taxon>
        <taxon>Actinomycetota</taxon>
        <taxon>Actinomycetes</taxon>
        <taxon>Propionibacteriales</taxon>
        <taxon>Nocardioidaceae</taxon>
        <taxon>environmental samples</taxon>
    </lineage>
</organism>
<dbReference type="AlphaFoldDB" id="A0A6J4LZC1"/>
<keyword evidence="1" id="KW-0503">Monooxygenase</keyword>
<accession>A0A6J4LZC1</accession>
<reference evidence="1" key="1">
    <citation type="submission" date="2020-02" db="EMBL/GenBank/DDBJ databases">
        <authorList>
            <person name="Meier V. D."/>
        </authorList>
    </citation>
    <scope>NUCLEOTIDE SEQUENCE</scope>
    <source>
        <strain evidence="1">AVDCRST_MAG29</strain>
    </source>
</reference>